<feature type="region of interest" description="Disordered" evidence="10">
    <location>
        <begin position="74"/>
        <end position="97"/>
    </location>
</feature>
<dbReference type="GO" id="GO:0071555">
    <property type="term" value="P:cell wall organization"/>
    <property type="evidence" value="ECO:0007669"/>
    <property type="project" value="UniProtKB-KW"/>
</dbReference>
<keyword evidence="11" id="KW-1133">Transmembrane helix</keyword>
<feature type="compositionally biased region" description="Acidic residues" evidence="10">
    <location>
        <begin position="377"/>
        <end position="389"/>
    </location>
</feature>
<dbReference type="GO" id="GO:0009002">
    <property type="term" value="F:serine-type D-Ala-D-Ala carboxypeptidase activity"/>
    <property type="evidence" value="ECO:0007669"/>
    <property type="project" value="InterPro"/>
</dbReference>
<dbReference type="SUPFAM" id="SSF56601">
    <property type="entry name" value="beta-lactamase/transpeptidase-like"/>
    <property type="match status" value="1"/>
</dbReference>
<dbReference type="GO" id="GO:0006508">
    <property type="term" value="P:proteolysis"/>
    <property type="evidence" value="ECO:0007669"/>
    <property type="project" value="InterPro"/>
</dbReference>
<feature type="active site" description="Proton acceptor" evidence="7">
    <location>
        <position position="150"/>
    </location>
</feature>
<accession>A0A9D1RQ92</accession>
<dbReference type="InterPro" id="IPR012338">
    <property type="entry name" value="Beta-lactam/transpept-like"/>
</dbReference>
<protein>
    <submittedName>
        <fullName evidence="14">Serine hydrolase</fullName>
    </submittedName>
</protein>
<evidence type="ECO:0000256" key="6">
    <source>
        <dbReference type="ARBA" id="ARBA00023316"/>
    </source>
</evidence>
<evidence type="ECO:0000256" key="4">
    <source>
        <dbReference type="ARBA" id="ARBA00022960"/>
    </source>
</evidence>
<evidence type="ECO:0000313" key="14">
    <source>
        <dbReference type="EMBL" id="HIW90716.1"/>
    </source>
</evidence>
<gene>
    <name evidence="14" type="ORF">H9870_03515</name>
</gene>
<comment type="caution">
    <text evidence="14">The sequence shown here is derived from an EMBL/GenBank/DDBJ whole genome shotgun (WGS) entry which is preliminary data.</text>
</comment>
<proteinExistence type="inferred from homology"/>
<organism evidence="14 15">
    <name type="scientific">Candidatus Corynebacterium avicola</name>
    <dbReference type="NCBI Taxonomy" id="2838527"/>
    <lineage>
        <taxon>Bacteria</taxon>
        <taxon>Bacillati</taxon>
        <taxon>Actinomycetota</taxon>
        <taxon>Actinomycetes</taxon>
        <taxon>Mycobacteriales</taxon>
        <taxon>Corynebacteriaceae</taxon>
        <taxon>Corynebacterium</taxon>
    </lineage>
</organism>
<feature type="active site" description="Acyl-ester intermediate" evidence="7">
    <location>
        <position position="147"/>
    </location>
</feature>
<evidence type="ECO:0000256" key="12">
    <source>
        <dbReference type="SAM" id="SignalP"/>
    </source>
</evidence>
<dbReference type="Proteomes" id="UP000824190">
    <property type="component" value="Unassembled WGS sequence"/>
</dbReference>
<dbReference type="InterPro" id="IPR001967">
    <property type="entry name" value="Peptidase_S11_N"/>
</dbReference>
<evidence type="ECO:0000256" key="10">
    <source>
        <dbReference type="SAM" id="MobiDB-lite"/>
    </source>
</evidence>
<keyword evidence="5" id="KW-0573">Peptidoglycan synthesis</keyword>
<keyword evidence="3 14" id="KW-0378">Hydrolase</keyword>
<dbReference type="GO" id="GO:0008360">
    <property type="term" value="P:regulation of cell shape"/>
    <property type="evidence" value="ECO:0007669"/>
    <property type="project" value="UniProtKB-KW"/>
</dbReference>
<reference evidence="14" key="2">
    <citation type="submission" date="2021-04" db="EMBL/GenBank/DDBJ databases">
        <authorList>
            <person name="Gilroy R."/>
        </authorList>
    </citation>
    <scope>NUCLEOTIDE SEQUENCE</scope>
    <source>
        <strain evidence="14">CHK32-1732</strain>
    </source>
</reference>
<evidence type="ECO:0000256" key="1">
    <source>
        <dbReference type="ARBA" id="ARBA00007164"/>
    </source>
</evidence>
<feature type="active site" evidence="7">
    <location>
        <position position="202"/>
    </location>
</feature>
<dbReference type="AlphaFoldDB" id="A0A9D1RQ92"/>
<dbReference type="PANTHER" id="PTHR21581:SF33">
    <property type="entry name" value="D-ALANYL-D-ALANINE CARBOXYPEPTIDASE DACB"/>
    <property type="match status" value="1"/>
</dbReference>
<feature type="binding site" evidence="8">
    <location>
        <position position="308"/>
    </location>
    <ligand>
        <name>substrate</name>
    </ligand>
</feature>
<evidence type="ECO:0000256" key="3">
    <source>
        <dbReference type="ARBA" id="ARBA00022801"/>
    </source>
</evidence>
<dbReference type="PANTHER" id="PTHR21581">
    <property type="entry name" value="D-ALANYL-D-ALANINE CARBOXYPEPTIDASE"/>
    <property type="match status" value="1"/>
</dbReference>
<keyword evidence="11" id="KW-0472">Membrane</keyword>
<feature type="signal peptide" evidence="12">
    <location>
        <begin position="1"/>
        <end position="29"/>
    </location>
</feature>
<dbReference type="GO" id="GO:0009252">
    <property type="term" value="P:peptidoglycan biosynthetic process"/>
    <property type="evidence" value="ECO:0007669"/>
    <property type="project" value="UniProtKB-KW"/>
</dbReference>
<name>A0A9D1RQ92_9CORY</name>
<sequence length="437" mass="45195">MFLSTSLPLRRVGAAVLVGSLMLASPATAEVGRNGVDKDDWLPLTPDPGEPLPDDPFLDTDDCPFAEELPPAFDSDALPGRGEEAPAPVPVELPGPGGEDLDTCGEVAASGMTLPNDLSLGAYSVYDIDSGEVLAAKDPYGLYRPASIIKALLLLTALDELDLQQRIPVSEEAANVDGSAVGIGVGGRYTARQLLLGLVMRSGNDAAIALSEAMGGQDAVVEKMQDLADSLGTTATRVTTVHGLDSAGVQTTAYDLSLIYQAVFQNEDALKLLGTESMDFPGYGDYEGFEVSSDNPLLFSYPGTLGGKTGFTDNARHTFAVAAERDGRRLGVVLLNSTIAAGRPAEQAEKLLDAGFDAPEEASVGELVAADTADTADTADEDAAEDEVAAAEAAPEAADSSDSSAARYVRVAAAVSLIVILLAAAGFVGARFRRGRG</sequence>
<keyword evidence="6" id="KW-0961">Cell wall biogenesis/degradation</keyword>
<evidence type="ECO:0000256" key="11">
    <source>
        <dbReference type="SAM" id="Phobius"/>
    </source>
</evidence>
<keyword evidence="4" id="KW-0133">Cell shape</keyword>
<reference evidence="14" key="1">
    <citation type="journal article" date="2021" name="PeerJ">
        <title>Extensive microbial diversity within the chicken gut microbiome revealed by metagenomics and culture.</title>
        <authorList>
            <person name="Gilroy R."/>
            <person name="Ravi A."/>
            <person name="Getino M."/>
            <person name="Pursley I."/>
            <person name="Horton D.L."/>
            <person name="Alikhan N.F."/>
            <person name="Baker D."/>
            <person name="Gharbi K."/>
            <person name="Hall N."/>
            <person name="Watson M."/>
            <person name="Adriaenssens E.M."/>
            <person name="Foster-Nyarko E."/>
            <person name="Jarju S."/>
            <person name="Secka A."/>
            <person name="Antonio M."/>
            <person name="Oren A."/>
            <person name="Chaudhuri R.R."/>
            <person name="La Ragione R."/>
            <person name="Hildebrand F."/>
            <person name="Pallen M.J."/>
        </authorList>
    </citation>
    <scope>NUCLEOTIDE SEQUENCE</scope>
    <source>
        <strain evidence="14">CHK32-1732</strain>
    </source>
</reference>
<feature type="region of interest" description="Disordered" evidence="10">
    <location>
        <begin position="374"/>
        <end position="397"/>
    </location>
</feature>
<evidence type="ECO:0000256" key="2">
    <source>
        <dbReference type="ARBA" id="ARBA00022729"/>
    </source>
</evidence>
<evidence type="ECO:0000256" key="8">
    <source>
        <dbReference type="PIRSR" id="PIRSR618044-2"/>
    </source>
</evidence>
<keyword evidence="2 12" id="KW-0732">Signal</keyword>
<feature type="transmembrane region" description="Helical" evidence="11">
    <location>
        <begin position="408"/>
        <end position="430"/>
    </location>
</feature>
<feature type="region of interest" description="Disordered" evidence="10">
    <location>
        <begin position="32"/>
        <end position="54"/>
    </location>
</feature>
<comment type="similarity">
    <text evidence="1 9">Belongs to the peptidase S11 family.</text>
</comment>
<keyword evidence="11" id="KW-0812">Transmembrane</keyword>
<evidence type="ECO:0000313" key="15">
    <source>
        <dbReference type="Proteomes" id="UP000824190"/>
    </source>
</evidence>
<dbReference type="Gene3D" id="3.40.710.10">
    <property type="entry name" value="DD-peptidase/beta-lactamase superfamily"/>
    <property type="match status" value="1"/>
</dbReference>
<evidence type="ECO:0000259" key="13">
    <source>
        <dbReference type="Pfam" id="PF00768"/>
    </source>
</evidence>
<dbReference type="InterPro" id="IPR018044">
    <property type="entry name" value="Peptidase_S11"/>
</dbReference>
<dbReference type="PRINTS" id="PR00725">
    <property type="entry name" value="DADACBPTASE1"/>
</dbReference>
<evidence type="ECO:0000256" key="7">
    <source>
        <dbReference type="PIRSR" id="PIRSR618044-1"/>
    </source>
</evidence>
<evidence type="ECO:0000256" key="9">
    <source>
        <dbReference type="RuleBase" id="RU004016"/>
    </source>
</evidence>
<dbReference type="Pfam" id="PF00768">
    <property type="entry name" value="Peptidase_S11"/>
    <property type="match status" value="1"/>
</dbReference>
<dbReference type="EMBL" id="DXGC01000035">
    <property type="protein sequence ID" value="HIW90716.1"/>
    <property type="molecule type" value="Genomic_DNA"/>
</dbReference>
<evidence type="ECO:0000256" key="5">
    <source>
        <dbReference type="ARBA" id="ARBA00022984"/>
    </source>
</evidence>
<feature type="domain" description="Peptidase S11 D-alanyl-D-alanine carboxypeptidase A N-terminal" evidence="13">
    <location>
        <begin position="117"/>
        <end position="337"/>
    </location>
</feature>
<feature type="chain" id="PRO_5039511226" evidence="12">
    <location>
        <begin position="30"/>
        <end position="437"/>
    </location>
</feature>